<reference evidence="1 2" key="1">
    <citation type="submission" date="2015-04" db="EMBL/GenBank/DDBJ databases">
        <authorList>
            <person name="Heijne W.H."/>
            <person name="Fedorova N.D."/>
            <person name="Nierman W.C."/>
            <person name="Vollebregt A.W."/>
            <person name="Zhao Z."/>
            <person name="Wu L."/>
            <person name="Kumar M."/>
            <person name="Stam H."/>
            <person name="van den Berg M.A."/>
            <person name="Pel H.J."/>
        </authorList>
    </citation>
    <scope>NUCLEOTIDE SEQUENCE [LARGE SCALE GENOMIC DNA]</scope>
    <source>
        <strain evidence="1 2">CBS 393.64</strain>
    </source>
</reference>
<gene>
    <name evidence="1" type="ORF">T310_8051</name>
</gene>
<keyword evidence="2" id="KW-1185">Reference proteome</keyword>
<sequence>GFILNIACLRLHIETEETIGARSSSVWCTQPLCAGYTVSFVLSSPENLSGLSQITVWFRSIPPLATVGSAKPPVTVCQIPNTQTSNNRFSYSSFTGPAFCQNPASRVPSVRPDYLG</sequence>
<dbReference type="EMBL" id="LASV01000514">
    <property type="protein sequence ID" value="KKA18007.1"/>
    <property type="molecule type" value="Genomic_DNA"/>
</dbReference>
<dbReference type="AlphaFoldDB" id="A0A0F4YI82"/>
<feature type="non-terminal residue" evidence="1">
    <location>
        <position position="1"/>
    </location>
</feature>
<dbReference type="RefSeq" id="XP_013324619.1">
    <property type="nucleotide sequence ID" value="XM_013469165.1"/>
</dbReference>
<dbReference type="Proteomes" id="UP000053958">
    <property type="component" value="Unassembled WGS sequence"/>
</dbReference>
<evidence type="ECO:0000313" key="2">
    <source>
        <dbReference type="Proteomes" id="UP000053958"/>
    </source>
</evidence>
<evidence type="ECO:0000313" key="1">
    <source>
        <dbReference type="EMBL" id="KKA18007.1"/>
    </source>
</evidence>
<protein>
    <submittedName>
        <fullName evidence="1">Uncharacterized protein</fullName>
    </submittedName>
</protein>
<comment type="caution">
    <text evidence="1">The sequence shown here is derived from an EMBL/GenBank/DDBJ whole genome shotgun (WGS) entry which is preliminary data.</text>
</comment>
<organism evidence="1 2">
    <name type="scientific">Rasamsonia emersonii (strain ATCC 16479 / CBS 393.64 / IMI 116815)</name>
    <dbReference type="NCBI Taxonomy" id="1408163"/>
    <lineage>
        <taxon>Eukaryota</taxon>
        <taxon>Fungi</taxon>
        <taxon>Dikarya</taxon>
        <taxon>Ascomycota</taxon>
        <taxon>Pezizomycotina</taxon>
        <taxon>Eurotiomycetes</taxon>
        <taxon>Eurotiomycetidae</taxon>
        <taxon>Eurotiales</taxon>
        <taxon>Trichocomaceae</taxon>
        <taxon>Rasamsonia</taxon>
    </lineage>
</organism>
<dbReference type="GeneID" id="25320314"/>
<name>A0A0F4YI82_RASE3</name>
<accession>A0A0F4YI82</accession>
<proteinExistence type="predicted"/>